<proteinExistence type="predicted"/>
<name>A0A9P6F9Y3_9FUNG</name>
<gene>
    <name evidence="1" type="ORF">EC957_010918</name>
</gene>
<sequence>MDKDSINIDEYWSQENPSSRLSEFVNGGEFTRLCGLGRILPTYYGKYEEEQHLRQFYRVMLFREATWTLGYLGVVARLGRLERIRFLLDALFDYKVSYVWSAALEEFMFPIDDLKNEAMYSVVQFVKEHVQLFPGQLVGGVNFVDGDFWMDAPQSCPREIQLEVARLLPPFEGVSSVTDENCV</sequence>
<organism evidence="1 2">
    <name type="scientific">Mortierella hygrophila</name>
    <dbReference type="NCBI Taxonomy" id="979708"/>
    <lineage>
        <taxon>Eukaryota</taxon>
        <taxon>Fungi</taxon>
        <taxon>Fungi incertae sedis</taxon>
        <taxon>Mucoromycota</taxon>
        <taxon>Mortierellomycotina</taxon>
        <taxon>Mortierellomycetes</taxon>
        <taxon>Mortierellales</taxon>
        <taxon>Mortierellaceae</taxon>
        <taxon>Mortierella</taxon>
    </lineage>
</organism>
<accession>A0A9P6F9Y3</accession>
<keyword evidence="2" id="KW-1185">Reference proteome</keyword>
<protein>
    <submittedName>
        <fullName evidence="1">Uncharacterized protein</fullName>
    </submittedName>
</protein>
<reference evidence="1" key="1">
    <citation type="journal article" date="2020" name="Fungal Divers.">
        <title>Resolving the Mortierellaceae phylogeny through synthesis of multi-gene phylogenetics and phylogenomics.</title>
        <authorList>
            <person name="Vandepol N."/>
            <person name="Liber J."/>
            <person name="Desiro A."/>
            <person name="Na H."/>
            <person name="Kennedy M."/>
            <person name="Barry K."/>
            <person name="Grigoriev I.V."/>
            <person name="Miller A.N."/>
            <person name="O'Donnell K."/>
            <person name="Stajich J.E."/>
            <person name="Bonito G."/>
        </authorList>
    </citation>
    <scope>NUCLEOTIDE SEQUENCE</scope>
    <source>
        <strain evidence="1">NRRL 2591</strain>
    </source>
</reference>
<evidence type="ECO:0000313" key="2">
    <source>
        <dbReference type="Proteomes" id="UP000723463"/>
    </source>
</evidence>
<dbReference type="AlphaFoldDB" id="A0A9P6F9Y3"/>
<comment type="caution">
    <text evidence="1">The sequence shown here is derived from an EMBL/GenBank/DDBJ whole genome shotgun (WGS) entry which is preliminary data.</text>
</comment>
<evidence type="ECO:0000313" key="1">
    <source>
        <dbReference type="EMBL" id="KAF9545502.1"/>
    </source>
</evidence>
<dbReference type="Proteomes" id="UP000723463">
    <property type="component" value="Unassembled WGS sequence"/>
</dbReference>
<dbReference type="EMBL" id="JAAAXW010000071">
    <property type="protein sequence ID" value="KAF9545502.1"/>
    <property type="molecule type" value="Genomic_DNA"/>
</dbReference>